<evidence type="ECO:0000256" key="1">
    <source>
        <dbReference type="ARBA" id="ARBA00022694"/>
    </source>
</evidence>
<dbReference type="InterPro" id="IPR014721">
    <property type="entry name" value="Ribsml_uS5_D2-typ_fold_subgr"/>
</dbReference>
<keyword evidence="9" id="KW-1185">Reference proteome</keyword>
<sequence>MDALPSTRASKRNPAFGSAARLRQQKQFATMRAAGRRYAGVTCVLVVLKTPPDGMRKAAFLISRRYSHLAVVRNRARRLFREVYRQIYEQLPPSWLLFIPRQRLRDAGLADVLKDVDEQARKAGLFTVAPAPTDHDSEPSTTLDA</sequence>
<dbReference type="InterPro" id="IPR000100">
    <property type="entry name" value="RNase_P"/>
</dbReference>
<evidence type="ECO:0000256" key="5">
    <source>
        <dbReference type="ARBA" id="ARBA00022884"/>
    </source>
</evidence>
<dbReference type="GO" id="GO:0042781">
    <property type="term" value="F:3'-tRNA processing endoribonuclease activity"/>
    <property type="evidence" value="ECO:0007669"/>
    <property type="project" value="TreeGrafter"/>
</dbReference>
<dbReference type="SUPFAM" id="SSF54211">
    <property type="entry name" value="Ribosomal protein S5 domain 2-like"/>
    <property type="match status" value="1"/>
</dbReference>
<keyword evidence="4 6" id="KW-0378">Hydrolase</keyword>
<accession>A0AAE3VEG7</accession>
<dbReference type="GO" id="GO:0001682">
    <property type="term" value="P:tRNA 5'-leader removal"/>
    <property type="evidence" value="ECO:0007669"/>
    <property type="project" value="UniProtKB-UniRule"/>
</dbReference>
<organism evidence="8 9">
    <name type="scientific">Oligosphaera ethanolica</name>
    <dbReference type="NCBI Taxonomy" id="760260"/>
    <lineage>
        <taxon>Bacteria</taxon>
        <taxon>Pseudomonadati</taxon>
        <taxon>Lentisphaerota</taxon>
        <taxon>Oligosphaeria</taxon>
        <taxon>Oligosphaerales</taxon>
        <taxon>Oligosphaeraceae</taxon>
        <taxon>Oligosphaera</taxon>
    </lineage>
</organism>
<keyword evidence="2 6" id="KW-0540">Nuclease</keyword>
<dbReference type="Gene3D" id="3.30.230.10">
    <property type="match status" value="1"/>
</dbReference>
<comment type="catalytic activity">
    <reaction evidence="6">
        <text>Endonucleolytic cleavage of RNA, removing 5'-extranucleotides from tRNA precursor.</text>
        <dbReference type="EC" id="3.1.26.5"/>
    </reaction>
</comment>
<evidence type="ECO:0000313" key="9">
    <source>
        <dbReference type="Proteomes" id="UP001238163"/>
    </source>
</evidence>
<dbReference type="PANTHER" id="PTHR33992">
    <property type="entry name" value="RIBONUCLEASE P PROTEIN COMPONENT"/>
    <property type="match status" value="1"/>
</dbReference>
<evidence type="ECO:0000256" key="4">
    <source>
        <dbReference type="ARBA" id="ARBA00022801"/>
    </source>
</evidence>
<dbReference type="RefSeq" id="WP_307260336.1">
    <property type="nucleotide sequence ID" value="NZ_JAUSVL010000001.1"/>
</dbReference>
<evidence type="ECO:0000256" key="6">
    <source>
        <dbReference type="HAMAP-Rule" id="MF_00227"/>
    </source>
</evidence>
<evidence type="ECO:0000256" key="2">
    <source>
        <dbReference type="ARBA" id="ARBA00022722"/>
    </source>
</evidence>
<reference evidence="8" key="1">
    <citation type="submission" date="2023-07" db="EMBL/GenBank/DDBJ databases">
        <title>Genomic Encyclopedia of Type Strains, Phase IV (KMG-IV): sequencing the most valuable type-strain genomes for metagenomic binning, comparative biology and taxonomic classification.</title>
        <authorList>
            <person name="Goeker M."/>
        </authorList>
    </citation>
    <scope>NUCLEOTIDE SEQUENCE</scope>
    <source>
        <strain evidence="8">DSM 24202</strain>
    </source>
</reference>
<dbReference type="AlphaFoldDB" id="A0AAE3VEG7"/>
<dbReference type="InterPro" id="IPR020568">
    <property type="entry name" value="Ribosomal_Su5_D2-typ_SF"/>
</dbReference>
<dbReference type="PANTHER" id="PTHR33992:SF1">
    <property type="entry name" value="RIBONUCLEASE P PROTEIN COMPONENT"/>
    <property type="match status" value="1"/>
</dbReference>
<dbReference type="GO" id="GO:0000049">
    <property type="term" value="F:tRNA binding"/>
    <property type="evidence" value="ECO:0007669"/>
    <property type="project" value="UniProtKB-UniRule"/>
</dbReference>
<dbReference type="GO" id="GO:0030677">
    <property type="term" value="C:ribonuclease P complex"/>
    <property type="evidence" value="ECO:0007669"/>
    <property type="project" value="TreeGrafter"/>
</dbReference>
<dbReference type="EMBL" id="JAUSVL010000001">
    <property type="protein sequence ID" value="MDQ0288995.1"/>
    <property type="molecule type" value="Genomic_DNA"/>
</dbReference>
<keyword evidence="1 6" id="KW-0819">tRNA processing</keyword>
<evidence type="ECO:0000313" key="8">
    <source>
        <dbReference type="EMBL" id="MDQ0288995.1"/>
    </source>
</evidence>
<comment type="subunit">
    <text evidence="6">Consists of a catalytic RNA component (M1 or rnpB) and a protein subunit.</text>
</comment>
<proteinExistence type="inferred from homology"/>
<evidence type="ECO:0000256" key="7">
    <source>
        <dbReference type="NCBIfam" id="TIGR00188"/>
    </source>
</evidence>
<dbReference type="Pfam" id="PF00825">
    <property type="entry name" value="Ribonuclease_P"/>
    <property type="match status" value="1"/>
</dbReference>
<dbReference type="HAMAP" id="MF_00227">
    <property type="entry name" value="RNase_P"/>
    <property type="match status" value="1"/>
</dbReference>
<protein>
    <recommendedName>
        <fullName evidence="6 7">Ribonuclease P protein component</fullName>
        <shortName evidence="6">RNase P protein</shortName>
        <shortName evidence="6">RNaseP protein</shortName>
        <ecNumber evidence="6 7">3.1.26.5</ecNumber>
    </recommendedName>
    <alternativeName>
        <fullName evidence="6">Protein C5</fullName>
    </alternativeName>
</protein>
<comment type="function">
    <text evidence="6">RNaseP catalyzes the removal of the 5'-leader sequence from pre-tRNA to produce the mature 5'-terminus. It can also cleave other RNA substrates such as 4.5S RNA. The protein component plays an auxiliary but essential role in vivo by binding to the 5'-leader sequence and broadening the substrate specificity of the ribozyme.</text>
</comment>
<dbReference type="GO" id="GO:0004526">
    <property type="term" value="F:ribonuclease P activity"/>
    <property type="evidence" value="ECO:0007669"/>
    <property type="project" value="UniProtKB-UniRule"/>
</dbReference>
<comment type="caution">
    <text evidence="8">The sequence shown here is derived from an EMBL/GenBank/DDBJ whole genome shotgun (WGS) entry which is preliminary data.</text>
</comment>
<comment type="similarity">
    <text evidence="6">Belongs to the RnpA family.</text>
</comment>
<name>A0AAE3VEG7_9BACT</name>
<dbReference type="NCBIfam" id="TIGR00188">
    <property type="entry name" value="rnpA"/>
    <property type="match status" value="1"/>
</dbReference>
<keyword evidence="3 6" id="KW-0255">Endonuclease</keyword>
<gene>
    <name evidence="6" type="primary">rnpA</name>
    <name evidence="8" type="ORF">J3R75_001102</name>
</gene>
<keyword evidence="5 6" id="KW-0694">RNA-binding</keyword>
<dbReference type="EC" id="3.1.26.5" evidence="6 7"/>
<dbReference type="Proteomes" id="UP001238163">
    <property type="component" value="Unassembled WGS sequence"/>
</dbReference>
<evidence type="ECO:0000256" key="3">
    <source>
        <dbReference type="ARBA" id="ARBA00022759"/>
    </source>
</evidence>